<evidence type="ECO:0000256" key="4">
    <source>
        <dbReference type="ARBA" id="ARBA00022602"/>
    </source>
</evidence>
<evidence type="ECO:0000256" key="8">
    <source>
        <dbReference type="ARBA" id="ARBA00047658"/>
    </source>
</evidence>
<keyword evidence="6" id="KW-0677">Repeat</keyword>
<evidence type="ECO:0000256" key="7">
    <source>
        <dbReference type="ARBA" id="ARBA00031267"/>
    </source>
</evidence>
<dbReference type="Pfam" id="PF01239">
    <property type="entry name" value="PPTA"/>
    <property type="match status" value="5"/>
</dbReference>
<gene>
    <name evidence="10" type="ORF">EJ04DRAFT_423296</name>
</gene>
<dbReference type="InterPro" id="IPR002088">
    <property type="entry name" value="Prenyl_trans_a"/>
</dbReference>
<comment type="caution">
    <text evidence="10">The sequence shown here is derived from an EMBL/GenBank/DDBJ whole genome shotgun (WGS) entry which is preliminary data.</text>
</comment>
<dbReference type="EC" id="2.5.1.60" evidence="2 9"/>
<keyword evidence="4 9" id="KW-0637">Prenyltransferase</keyword>
<evidence type="ECO:0000313" key="11">
    <source>
        <dbReference type="Proteomes" id="UP000799444"/>
    </source>
</evidence>
<dbReference type="OrthoDB" id="1658at2759"/>
<reference evidence="10" key="1">
    <citation type="journal article" date="2020" name="Stud. Mycol.">
        <title>101 Dothideomycetes genomes: a test case for predicting lifestyles and emergence of pathogens.</title>
        <authorList>
            <person name="Haridas S."/>
            <person name="Albert R."/>
            <person name="Binder M."/>
            <person name="Bloem J."/>
            <person name="Labutti K."/>
            <person name="Salamov A."/>
            <person name="Andreopoulos B."/>
            <person name="Baker S."/>
            <person name="Barry K."/>
            <person name="Bills G."/>
            <person name="Bluhm B."/>
            <person name="Cannon C."/>
            <person name="Castanera R."/>
            <person name="Culley D."/>
            <person name="Daum C."/>
            <person name="Ezra D."/>
            <person name="Gonzalez J."/>
            <person name="Henrissat B."/>
            <person name="Kuo A."/>
            <person name="Liang C."/>
            <person name="Lipzen A."/>
            <person name="Lutzoni F."/>
            <person name="Magnuson J."/>
            <person name="Mondo S."/>
            <person name="Nolan M."/>
            <person name="Ohm R."/>
            <person name="Pangilinan J."/>
            <person name="Park H.-J."/>
            <person name="Ramirez L."/>
            <person name="Alfaro M."/>
            <person name="Sun H."/>
            <person name="Tritt A."/>
            <person name="Yoshinaga Y."/>
            <person name="Zwiers L.-H."/>
            <person name="Turgeon B."/>
            <person name="Goodwin S."/>
            <person name="Spatafora J."/>
            <person name="Crous P."/>
            <person name="Grigoriev I."/>
        </authorList>
    </citation>
    <scope>NUCLEOTIDE SEQUENCE</scope>
    <source>
        <strain evidence="10">CBS 125425</strain>
    </source>
</reference>
<dbReference type="PANTHER" id="PTHR11129">
    <property type="entry name" value="PROTEIN FARNESYLTRANSFERASE ALPHA SUBUNIT/RAB GERANYLGERANYL TRANSFERASE ALPHA SUBUNIT"/>
    <property type="match status" value="1"/>
</dbReference>
<keyword evidence="11" id="KW-1185">Reference proteome</keyword>
<dbReference type="PROSITE" id="PS51147">
    <property type="entry name" value="PFTA"/>
    <property type="match status" value="5"/>
</dbReference>
<protein>
    <recommendedName>
        <fullName evidence="3 9">Geranylgeranyl transferase type-2 subunit alpha</fullName>
        <ecNumber evidence="2 9">2.5.1.60</ecNumber>
    </recommendedName>
    <alternativeName>
        <fullName evidence="7 9">Geranylgeranyl transferase type II subunit alpha</fullName>
    </alternativeName>
</protein>
<dbReference type="FunFam" id="1.25.40.120:FF:000035">
    <property type="entry name" value="Geranylgeranyl transferase type-2 subunit alpha"/>
    <property type="match status" value="1"/>
</dbReference>
<dbReference type="SUPFAM" id="SSF48439">
    <property type="entry name" value="Protein prenylyltransferase"/>
    <property type="match status" value="1"/>
</dbReference>
<comment type="similarity">
    <text evidence="1 9">Belongs to the protein prenyltransferase subunit alpha family.</text>
</comment>
<sequence>HGISRVAGAGVRSDESRQKELKQIAAYQELVDLLAETQYTVEVLDLTTKLLNENPEYYTIWNHRRRVLQHLFSRTSPEAVQSTPPSSSSEDFVTDDLQLTFVLLRKYPKCYWIWNHRNWLLDKGESLLGAGMARKLWTGELQLIGKMLHADSRNFHAWSYRRIVVAQLERVQASEAGDDTAQSLAKSEFDYTTKMINTNLSNFSAWHNRSKLILRLLEEGGADSGTRRKILDDELALICTAVNTDPYDQSIWFYHQFLMSTLSSGGARPGKIVQDLSDSDRETYYAHELDYIQDILEDEADCKWLYEALLQIVIHCRQIKRGRELFTTQDTRSWLNHLKRLDPLRKGRWDELSWFLNLED</sequence>
<dbReference type="EMBL" id="ML996098">
    <property type="protein sequence ID" value="KAF2741048.1"/>
    <property type="molecule type" value="Genomic_DNA"/>
</dbReference>
<name>A0A9P4R890_9PLEO</name>
<dbReference type="GO" id="GO:0004663">
    <property type="term" value="F:Rab geranylgeranyltransferase activity"/>
    <property type="evidence" value="ECO:0007669"/>
    <property type="project" value="UniProtKB-UniRule"/>
</dbReference>
<dbReference type="Proteomes" id="UP000799444">
    <property type="component" value="Unassembled WGS sequence"/>
</dbReference>
<evidence type="ECO:0000256" key="3">
    <source>
        <dbReference type="ARBA" id="ARBA00014772"/>
    </source>
</evidence>
<organism evidence="10 11">
    <name type="scientific">Polyplosphaeria fusca</name>
    <dbReference type="NCBI Taxonomy" id="682080"/>
    <lineage>
        <taxon>Eukaryota</taxon>
        <taxon>Fungi</taxon>
        <taxon>Dikarya</taxon>
        <taxon>Ascomycota</taxon>
        <taxon>Pezizomycotina</taxon>
        <taxon>Dothideomycetes</taxon>
        <taxon>Pleosporomycetidae</taxon>
        <taxon>Pleosporales</taxon>
        <taxon>Tetraplosphaeriaceae</taxon>
        <taxon>Polyplosphaeria</taxon>
    </lineage>
</organism>
<proteinExistence type="inferred from homology"/>
<evidence type="ECO:0000256" key="9">
    <source>
        <dbReference type="RuleBase" id="RU367120"/>
    </source>
</evidence>
<keyword evidence="5 9" id="KW-0808">Transferase</keyword>
<dbReference type="PANTHER" id="PTHR11129:SF2">
    <property type="entry name" value="GERANYLGERANYL TRANSFERASE TYPE-2 SUBUNIT ALPHA"/>
    <property type="match status" value="1"/>
</dbReference>
<dbReference type="GO" id="GO:0005968">
    <property type="term" value="C:Rab-protein geranylgeranyltransferase complex"/>
    <property type="evidence" value="ECO:0007669"/>
    <property type="project" value="TreeGrafter"/>
</dbReference>
<evidence type="ECO:0000256" key="6">
    <source>
        <dbReference type="ARBA" id="ARBA00022737"/>
    </source>
</evidence>
<evidence type="ECO:0000256" key="1">
    <source>
        <dbReference type="ARBA" id="ARBA00006734"/>
    </source>
</evidence>
<comment type="catalytic activity">
    <reaction evidence="8 9">
        <text>geranylgeranyl diphosphate + L-cysteinyl-[protein] = S-geranylgeranyl-L-cysteinyl-[protein] + diphosphate</text>
        <dbReference type="Rhea" id="RHEA:21240"/>
        <dbReference type="Rhea" id="RHEA-COMP:10131"/>
        <dbReference type="Rhea" id="RHEA-COMP:11537"/>
        <dbReference type="ChEBI" id="CHEBI:29950"/>
        <dbReference type="ChEBI" id="CHEBI:33019"/>
        <dbReference type="ChEBI" id="CHEBI:57533"/>
        <dbReference type="ChEBI" id="CHEBI:86021"/>
        <dbReference type="EC" id="2.5.1.60"/>
    </reaction>
</comment>
<dbReference type="GO" id="GO:0097354">
    <property type="term" value="P:prenylation"/>
    <property type="evidence" value="ECO:0007669"/>
    <property type="project" value="UniProtKB-UniRule"/>
</dbReference>
<dbReference type="AlphaFoldDB" id="A0A9P4R890"/>
<comment type="function">
    <text evidence="9">Catalyzes the transfer of a geranyl-geranyl moiety from geranyl-geranyl pyrophosphate to cysteines occuring in specific C-terminal amino acid sequences.</text>
</comment>
<evidence type="ECO:0000256" key="2">
    <source>
        <dbReference type="ARBA" id="ARBA00012656"/>
    </source>
</evidence>
<feature type="non-terminal residue" evidence="10">
    <location>
        <position position="1"/>
    </location>
</feature>
<evidence type="ECO:0000313" key="10">
    <source>
        <dbReference type="EMBL" id="KAF2741048.1"/>
    </source>
</evidence>
<evidence type="ECO:0000256" key="5">
    <source>
        <dbReference type="ARBA" id="ARBA00022679"/>
    </source>
</evidence>
<accession>A0A9P4R890</accession>
<dbReference type="Gene3D" id="1.25.40.120">
    <property type="entry name" value="Protein prenylyltransferase"/>
    <property type="match status" value="1"/>
</dbReference>